<evidence type="ECO:0000313" key="1">
    <source>
        <dbReference type="EMBL" id="DAG00426.1"/>
    </source>
</evidence>
<dbReference type="EMBL" id="BK016180">
    <property type="protein sequence ID" value="DAG00426.1"/>
    <property type="molecule type" value="Genomic_DNA"/>
</dbReference>
<proteinExistence type="predicted"/>
<accession>A0A8S5V100</accession>
<reference evidence="1" key="1">
    <citation type="journal article" date="2021" name="Proc. Natl. Acad. Sci. U.S.A.">
        <title>A Catalog of Tens of Thousands of Viruses from Human Metagenomes Reveals Hidden Associations with Chronic Diseases.</title>
        <authorList>
            <person name="Tisza M.J."/>
            <person name="Buck C.B."/>
        </authorList>
    </citation>
    <scope>NUCLEOTIDE SEQUENCE</scope>
    <source>
        <strain evidence="1">Ct3r22</strain>
    </source>
</reference>
<organism evidence="1">
    <name type="scientific">Siphoviridae sp. ct3r22</name>
    <dbReference type="NCBI Taxonomy" id="2825325"/>
    <lineage>
        <taxon>Viruses</taxon>
        <taxon>Duplodnaviria</taxon>
        <taxon>Heunggongvirae</taxon>
        <taxon>Uroviricota</taxon>
        <taxon>Caudoviricetes</taxon>
    </lineage>
</organism>
<sequence length="68" mass="7980">MNKKEFLLSYIKKKNKGDTIRRAVLIGEIENEFNLYPGYSRQVVDEVLSKQLALGKIERYSRGVYKIK</sequence>
<name>A0A8S5V100_9CAUD</name>
<protein>
    <submittedName>
        <fullName evidence="1">Uncharacterized protein</fullName>
    </submittedName>
</protein>